<name>A0A4Y2H992_ARAVE</name>
<protein>
    <submittedName>
        <fullName evidence="1">Uncharacterized protein</fullName>
    </submittedName>
</protein>
<reference evidence="1 2" key="1">
    <citation type="journal article" date="2019" name="Sci. Rep.">
        <title>Orb-weaving spider Araneus ventricosus genome elucidates the spidroin gene catalogue.</title>
        <authorList>
            <person name="Kono N."/>
            <person name="Nakamura H."/>
            <person name="Ohtoshi R."/>
            <person name="Moran D.A.P."/>
            <person name="Shinohara A."/>
            <person name="Yoshida Y."/>
            <person name="Fujiwara M."/>
            <person name="Mori M."/>
            <person name="Tomita M."/>
            <person name="Arakawa K."/>
        </authorList>
    </citation>
    <scope>NUCLEOTIDE SEQUENCE [LARGE SCALE GENOMIC DNA]</scope>
</reference>
<keyword evidence="2" id="KW-1185">Reference proteome</keyword>
<sequence length="125" mass="14441">MWEQAFLDHYYARHFHSCKGLGFLCPKCNNTNLPSRPFYSCGAGEESPMQYTNLLQTICSYGAEKREPLESLALVRRLLMWAERTLTYYTHLSHVCRIIGFLCAKCNDTNSRPMLMYVEAGEKNS</sequence>
<proteinExistence type="predicted"/>
<evidence type="ECO:0000313" key="2">
    <source>
        <dbReference type="Proteomes" id="UP000499080"/>
    </source>
</evidence>
<accession>A0A4Y2H992</accession>
<evidence type="ECO:0000313" key="1">
    <source>
        <dbReference type="EMBL" id="GBM61556.1"/>
    </source>
</evidence>
<gene>
    <name evidence="1" type="ORF">AVEN_129198_1</name>
</gene>
<comment type="caution">
    <text evidence="1">The sequence shown here is derived from an EMBL/GenBank/DDBJ whole genome shotgun (WGS) entry which is preliminary data.</text>
</comment>
<dbReference type="Proteomes" id="UP000499080">
    <property type="component" value="Unassembled WGS sequence"/>
</dbReference>
<organism evidence="1 2">
    <name type="scientific">Araneus ventricosus</name>
    <name type="common">Orbweaver spider</name>
    <name type="synonym">Epeira ventricosa</name>
    <dbReference type="NCBI Taxonomy" id="182803"/>
    <lineage>
        <taxon>Eukaryota</taxon>
        <taxon>Metazoa</taxon>
        <taxon>Ecdysozoa</taxon>
        <taxon>Arthropoda</taxon>
        <taxon>Chelicerata</taxon>
        <taxon>Arachnida</taxon>
        <taxon>Araneae</taxon>
        <taxon>Araneomorphae</taxon>
        <taxon>Entelegynae</taxon>
        <taxon>Araneoidea</taxon>
        <taxon>Araneidae</taxon>
        <taxon>Araneus</taxon>
    </lineage>
</organism>
<dbReference type="AlphaFoldDB" id="A0A4Y2H992"/>
<dbReference type="EMBL" id="BGPR01001772">
    <property type="protein sequence ID" value="GBM61556.1"/>
    <property type="molecule type" value="Genomic_DNA"/>
</dbReference>